<dbReference type="AlphaFoldDB" id="A0A915L4C4"/>
<keyword evidence="2" id="KW-1185">Reference proteome</keyword>
<organism evidence="2 3">
    <name type="scientific">Romanomermis culicivorax</name>
    <name type="common">Nematode worm</name>
    <dbReference type="NCBI Taxonomy" id="13658"/>
    <lineage>
        <taxon>Eukaryota</taxon>
        <taxon>Metazoa</taxon>
        <taxon>Ecdysozoa</taxon>
        <taxon>Nematoda</taxon>
        <taxon>Enoplea</taxon>
        <taxon>Dorylaimia</taxon>
        <taxon>Mermithida</taxon>
        <taxon>Mermithoidea</taxon>
        <taxon>Mermithidae</taxon>
        <taxon>Romanomermis</taxon>
    </lineage>
</organism>
<sequence>MESPVASTSQIRFPTKHKTFGFNPKMPNHQNNGHPSNAQSWSLTSVKEIRHLQQEMARLMAPL</sequence>
<accession>A0A915L4C4</accession>
<dbReference type="Proteomes" id="UP000887565">
    <property type="component" value="Unplaced"/>
</dbReference>
<dbReference type="WBParaSite" id="nRc.2.0.1.t44625-RA">
    <property type="protein sequence ID" value="nRc.2.0.1.t44625-RA"/>
    <property type="gene ID" value="nRc.2.0.1.g44625"/>
</dbReference>
<evidence type="ECO:0000313" key="3">
    <source>
        <dbReference type="WBParaSite" id="nRc.2.0.1.t44625-RA"/>
    </source>
</evidence>
<protein>
    <submittedName>
        <fullName evidence="3">Uncharacterized protein</fullName>
    </submittedName>
</protein>
<proteinExistence type="predicted"/>
<name>A0A915L4C4_ROMCU</name>
<reference evidence="3" key="1">
    <citation type="submission" date="2022-11" db="UniProtKB">
        <authorList>
            <consortium name="WormBaseParasite"/>
        </authorList>
    </citation>
    <scope>IDENTIFICATION</scope>
</reference>
<evidence type="ECO:0000313" key="2">
    <source>
        <dbReference type="Proteomes" id="UP000887565"/>
    </source>
</evidence>
<feature type="compositionally biased region" description="Polar residues" evidence="1">
    <location>
        <begin position="28"/>
        <end position="39"/>
    </location>
</feature>
<feature type="region of interest" description="Disordered" evidence="1">
    <location>
        <begin position="1"/>
        <end position="39"/>
    </location>
</feature>
<evidence type="ECO:0000256" key="1">
    <source>
        <dbReference type="SAM" id="MobiDB-lite"/>
    </source>
</evidence>
<feature type="compositionally biased region" description="Polar residues" evidence="1">
    <location>
        <begin position="1"/>
        <end position="12"/>
    </location>
</feature>